<dbReference type="PANTHER" id="PTHR10587">
    <property type="entry name" value="GLYCOSYL TRANSFERASE-RELATED"/>
    <property type="match status" value="1"/>
</dbReference>
<protein>
    <submittedName>
        <fullName evidence="2">Polysaccharide deacetylase family protein</fullName>
    </submittedName>
</protein>
<sequence length="253" mass="28204">MRFFVFNKKQLIFAVLAAAAVIAVCLGSGRAVMTFLVGGREIPIYSVERSDNKIALTFDCAWGDEDIDAVIDALSSRNCGATFFVTGKWAEDHGSSLNKLYRAGFEIGTHSYNHADYTELSSDEIIEDTERSERAVRKVTGAETRLMRAPSGAYNDNVVRTIEDSGRTYVQWSVDGLDYGETTADEIYSRVAENTESGDIILLHCGTEHTAEALPRILDTLTEKYELVTVSELIYKDNYVIDHAGRQSQRQLY</sequence>
<dbReference type="InterPro" id="IPR050248">
    <property type="entry name" value="Polysacc_deacetylase_ArnD"/>
</dbReference>
<accession>A0A9D1MCV6</accession>
<dbReference type="EMBL" id="DVNB01000087">
    <property type="protein sequence ID" value="HIU57824.1"/>
    <property type="molecule type" value="Genomic_DNA"/>
</dbReference>
<dbReference type="InterPro" id="IPR011330">
    <property type="entry name" value="Glyco_hydro/deAcase_b/a-brl"/>
</dbReference>
<dbReference type="Proteomes" id="UP000824109">
    <property type="component" value="Unassembled WGS sequence"/>
</dbReference>
<reference evidence="2" key="1">
    <citation type="submission" date="2020-10" db="EMBL/GenBank/DDBJ databases">
        <authorList>
            <person name="Gilroy R."/>
        </authorList>
    </citation>
    <scope>NUCLEOTIDE SEQUENCE</scope>
    <source>
        <strain evidence="2">USAMLcec3-3695</strain>
    </source>
</reference>
<reference evidence="2" key="2">
    <citation type="journal article" date="2021" name="PeerJ">
        <title>Extensive microbial diversity within the chicken gut microbiome revealed by metagenomics and culture.</title>
        <authorList>
            <person name="Gilroy R."/>
            <person name="Ravi A."/>
            <person name="Getino M."/>
            <person name="Pursley I."/>
            <person name="Horton D.L."/>
            <person name="Alikhan N.F."/>
            <person name="Baker D."/>
            <person name="Gharbi K."/>
            <person name="Hall N."/>
            <person name="Watson M."/>
            <person name="Adriaenssens E.M."/>
            <person name="Foster-Nyarko E."/>
            <person name="Jarju S."/>
            <person name="Secka A."/>
            <person name="Antonio M."/>
            <person name="Oren A."/>
            <person name="Chaudhuri R.R."/>
            <person name="La Ragione R."/>
            <person name="Hildebrand F."/>
            <person name="Pallen M.J."/>
        </authorList>
    </citation>
    <scope>NUCLEOTIDE SEQUENCE</scope>
    <source>
        <strain evidence="2">USAMLcec3-3695</strain>
    </source>
</reference>
<dbReference type="GO" id="GO:0016020">
    <property type="term" value="C:membrane"/>
    <property type="evidence" value="ECO:0007669"/>
    <property type="project" value="TreeGrafter"/>
</dbReference>
<evidence type="ECO:0000313" key="3">
    <source>
        <dbReference type="Proteomes" id="UP000824109"/>
    </source>
</evidence>
<organism evidence="2 3">
    <name type="scientific">Candidatus Ornithomonoglobus merdipullorum</name>
    <dbReference type="NCBI Taxonomy" id="2840895"/>
    <lineage>
        <taxon>Bacteria</taxon>
        <taxon>Bacillati</taxon>
        <taxon>Bacillota</taxon>
        <taxon>Clostridia</taxon>
        <taxon>Candidatus Ornithomonoglobus</taxon>
    </lineage>
</organism>
<comment type="caution">
    <text evidence="2">The sequence shown here is derived from an EMBL/GenBank/DDBJ whole genome shotgun (WGS) entry which is preliminary data.</text>
</comment>
<dbReference type="PROSITE" id="PS51677">
    <property type="entry name" value="NODB"/>
    <property type="match status" value="1"/>
</dbReference>
<evidence type="ECO:0000259" key="1">
    <source>
        <dbReference type="PROSITE" id="PS51677"/>
    </source>
</evidence>
<dbReference type="CDD" id="cd10917">
    <property type="entry name" value="CE4_NodB_like_6s_7s"/>
    <property type="match status" value="1"/>
</dbReference>
<proteinExistence type="predicted"/>
<dbReference type="SUPFAM" id="SSF88713">
    <property type="entry name" value="Glycoside hydrolase/deacetylase"/>
    <property type="match status" value="1"/>
</dbReference>
<evidence type="ECO:0000313" key="2">
    <source>
        <dbReference type="EMBL" id="HIU57824.1"/>
    </source>
</evidence>
<name>A0A9D1MCV6_9FIRM</name>
<dbReference type="AlphaFoldDB" id="A0A9D1MCV6"/>
<dbReference type="GO" id="GO:0016810">
    <property type="term" value="F:hydrolase activity, acting on carbon-nitrogen (but not peptide) bonds"/>
    <property type="evidence" value="ECO:0007669"/>
    <property type="project" value="InterPro"/>
</dbReference>
<dbReference type="GO" id="GO:0005975">
    <property type="term" value="P:carbohydrate metabolic process"/>
    <property type="evidence" value="ECO:0007669"/>
    <property type="project" value="InterPro"/>
</dbReference>
<gene>
    <name evidence="2" type="ORF">IAA61_08485</name>
</gene>
<feature type="domain" description="NodB homology" evidence="1">
    <location>
        <begin position="52"/>
        <end position="230"/>
    </location>
</feature>
<dbReference type="InterPro" id="IPR002509">
    <property type="entry name" value="NODB_dom"/>
</dbReference>
<dbReference type="PANTHER" id="PTHR10587:SF128">
    <property type="entry name" value="POLYSACCHARIDE DEACETYLASE PDAB-RELATED"/>
    <property type="match status" value="1"/>
</dbReference>
<dbReference type="Pfam" id="PF01522">
    <property type="entry name" value="Polysacc_deac_1"/>
    <property type="match status" value="1"/>
</dbReference>
<dbReference type="Gene3D" id="3.20.20.370">
    <property type="entry name" value="Glycoside hydrolase/deacetylase"/>
    <property type="match status" value="1"/>
</dbReference>